<dbReference type="PANTHER" id="PTHR23169:SF26">
    <property type="entry name" value="DESMOPLAKIN"/>
    <property type="match status" value="1"/>
</dbReference>
<dbReference type="Pfam" id="PF17902">
    <property type="entry name" value="SH3_10"/>
    <property type="match status" value="1"/>
</dbReference>
<dbReference type="Pfam" id="PF00435">
    <property type="entry name" value="Spectrin"/>
    <property type="match status" value="2"/>
</dbReference>
<feature type="compositionally biased region" description="Polar residues" evidence="7">
    <location>
        <begin position="713"/>
        <end position="725"/>
    </location>
</feature>
<evidence type="ECO:0000256" key="6">
    <source>
        <dbReference type="SAM" id="Coils"/>
    </source>
</evidence>
<evidence type="ECO:0000256" key="4">
    <source>
        <dbReference type="ARBA" id="ARBA00022737"/>
    </source>
</evidence>
<dbReference type="KEGG" id="pmrn:116942726"/>
<feature type="compositionally biased region" description="Basic and acidic residues" evidence="7">
    <location>
        <begin position="734"/>
        <end position="745"/>
    </location>
</feature>
<keyword evidence="10" id="KW-1185">Reference proteome</keyword>
<evidence type="ECO:0000259" key="9">
    <source>
        <dbReference type="Pfam" id="PF18373"/>
    </source>
</evidence>
<feature type="domain" description="Desmoplakin spectrin-like" evidence="9">
    <location>
        <begin position="616"/>
        <end position="684"/>
    </location>
</feature>
<dbReference type="InterPro" id="IPR043197">
    <property type="entry name" value="Plakin"/>
</dbReference>
<dbReference type="GO" id="GO:0005198">
    <property type="term" value="F:structural molecule activity"/>
    <property type="evidence" value="ECO:0007669"/>
    <property type="project" value="TreeGrafter"/>
</dbReference>
<comment type="subcellular location">
    <subcellularLocation>
        <location evidence="1">Cytoplasm</location>
        <location evidence="1">Cytoskeleton</location>
    </subcellularLocation>
</comment>
<name>A0AAJ7T674_PETMA</name>
<keyword evidence="4" id="KW-0677">Repeat</keyword>
<sequence>MQQHPVEMGLPPQGNQFGAYDGDFPRYSGGGGGSYHLANYSSSTDTANVRSKGSLPKGSGLPVNFQMEFSKFEELLKKLDTNLQADLRRLDTGHQPWHIAETDEYLMQARRQLKWLSEKIQLYDTRNPDSNALYNRLVQLQDELQVMRQYRASLNQFPDGGAQTSTFQQNLSGQQSFTCPQCNVQPGLGGQQHQFSGCEEHVVVRNSQVVQEQFQNLGLSQASGKGKHYNGVSAVSSQEAAGHLRSIKDLLSWVNSKEDHLSRMVCASDMNSVESQQKNFQTMQTAIAGLGSQVDRANELESNMPPEMRDEYCDLLLKLNSKYHNLLESSGRHIQHMKDLRSFMMQATEELKWLNLREEKELVFDWSDRNTNMSAKRDAHAELQKDLERKEADIDHIQKLGEQLLKDHPAAETIEAYMQTLQTQWSWMLQLVRCIDIHLRENTNYFQFFKDAQEVDKYLMGQQEAIKMKYVCDKSTNLDKLDILLKSAMAERDALADYNRTVMNLMNRAKTVVQLKPRDPQNPVQALIPLTALCEYKTEQVTVYPNDQCLLKNNSHRTRWRVVAPGGGEITAPSVCLLVSPLNKEAMDIAGCIDQVYQDNFSLWQHVITNMKCLIIWQCLLRDMERVRTWSANKGSREEYMRLLHTLEINYDEFLKLSEDSQQFSVDDLARLKREYSNCAKIVQQGGAGGGAGAGGSSGQDTVVDGTIKRTETNMTNTQPGQSGIEQHPGQQRRAAERHLASGRD</sequence>
<dbReference type="SMART" id="SM00150">
    <property type="entry name" value="SPEC"/>
    <property type="match status" value="2"/>
</dbReference>
<accession>A0AAJ7T674</accession>
<dbReference type="GO" id="GO:0042060">
    <property type="term" value="P:wound healing"/>
    <property type="evidence" value="ECO:0007669"/>
    <property type="project" value="TreeGrafter"/>
</dbReference>
<dbReference type="Gene3D" id="2.30.30.40">
    <property type="entry name" value="SH3 Domains"/>
    <property type="match status" value="1"/>
</dbReference>
<dbReference type="InterPro" id="IPR002017">
    <property type="entry name" value="Spectrin_repeat"/>
</dbReference>
<dbReference type="GO" id="GO:0043588">
    <property type="term" value="P:skin development"/>
    <property type="evidence" value="ECO:0007669"/>
    <property type="project" value="TreeGrafter"/>
</dbReference>
<evidence type="ECO:0000256" key="5">
    <source>
        <dbReference type="ARBA" id="ARBA00023212"/>
    </source>
</evidence>
<dbReference type="GO" id="GO:0005886">
    <property type="term" value="C:plasma membrane"/>
    <property type="evidence" value="ECO:0007669"/>
    <property type="project" value="TreeGrafter"/>
</dbReference>
<keyword evidence="5" id="KW-0206">Cytoskeleton</keyword>
<keyword evidence="3" id="KW-0597">Phosphoprotein</keyword>
<evidence type="ECO:0000256" key="1">
    <source>
        <dbReference type="ARBA" id="ARBA00004245"/>
    </source>
</evidence>
<keyword evidence="6" id="KW-0175">Coiled coil</keyword>
<dbReference type="Proteomes" id="UP001318040">
    <property type="component" value="Chromosome 15"/>
</dbReference>
<evidence type="ECO:0000256" key="3">
    <source>
        <dbReference type="ARBA" id="ARBA00022553"/>
    </source>
</evidence>
<dbReference type="AlphaFoldDB" id="A0AAJ7T674"/>
<protein>
    <submittedName>
        <fullName evidence="11">Plectin-like</fullName>
    </submittedName>
</protein>
<organism evidence="10 11">
    <name type="scientific">Petromyzon marinus</name>
    <name type="common">Sea lamprey</name>
    <dbReference type="NCBI Taxonomy" id="7757"/>
    <lineage>
        <taxon>Eukaryota</taxon>
        <taxon>Metazoa</taxon>
        <taxon>Chordata</taxon>
        <taxon>Craniata</taxon>
        <taxon>Vertebrata</taxon>
        <taxon>Cyclostomata</taxon>
        <taxon>Hyperoartia</taxon>
        <taxon>Petromyzontiformes</taxon>
        <taxon>Petromyzontidae</taxon>
        <taxon>Petromyzon</taxon>
    </lineage>
</organism>
<feature type="coiled-coil region" evidence="6">
    <location>
        <begin position="373"/>
        <end position="400"/>
    </location>
</feature>
<keyword evidence="5" id="KW-0963">Cytoplasm</keyword>
<dbReference type="Gene3D" id="1.20.58.60">
    <property type="match status" value="2"/>
</dbReference>
<reference evidence="11" key="1">
    <citation type="submission" date="2025-08" db="UniProtKB">
        <authorList>
            <consortium name="RefSeq"/>
        </authorList>
    </citation>
    <scope>IDENTIFICATION</scope>
    <source>
        <tissue evidence="11">Sperm</tissue>
    </source>
</reference>
<dbReference type="Pfam" id="PF18373">
    <property type="entry name" value="Spectrin_2"/>
    <property type="match status" value="1"/>
</dbReference>
<dbReference type="InterPro" id="IPR041615">
    <property type="entry name" value="Desmoplakin_SH3"/>
</dbReference>
<dbReference type="Pfam" id="PF21019">
    <property type="entry name" value="Spectrin_3"/>
    <property type="match status" value="1"/>
</dbReference>
<dbReference type="GO" id="GO:0045104">
    <property type="term" value="P:intermediate filament cytoskeleton organization"/>
    <property type="evidence" value="ECO:0007669"/>
    <property type="project" value="InterPro"/>
</dbReference>
<comment type="similarity">
    <text evidence="2">Belongs to the plakin or cytolinker family.</text>
</comment>
<dbReference type="GO" id="GO:0005737">
    <property type="term" value="C:cytoplasm"/>
    <property type="evidence" value="ECO:0007669"/>
    <property type="project" value="TreeGrafter"/>
</dbReference>
<dbReference type="InterPro" id="IPR018159">
    <property type="entry name" value="Spectrin/alpha-actinin"/>
</dbReference>
<dbReference type="GO" id="GO:0098609">
    <property type="term" value="P:cell-cell adhesion"/>
    <property type="evidence" value="ECO:0007669"/>
    <property type="project" value="TreeGrafter"/>
</dbReference>
<dbReference type="SUPFAM" id="SSF46966">
    <property type="entry name" value="Spectrin repeat"/>
    <property type="match status" value="3"/>
</dbReference>
<dbReference type="GO" id="GO:0005882">
    <property type="term" value="C:intermediate filament"/>
    <property type="evidence" value="ECO:0007669"/>
    <property type="project" value="TreeGrafter"/>
</dbReference>
<dbReference type="CDD" id="cd00176">
    <property type="entry name" value="SPEC"/>
    <property type="match status" value="1"/>
</dbReference>
<dbReference type="GO" id="GO:0014704">
    <property type="term" value="C:intercalated disc"/>
    <property type="evidence" value="ECO:0007669"/>
    <property type="project" value="TreeGrafter"/>
</dbReference>
<dbReference type="InterPro" id="IPR049538">
    <property type="entry name" value="PCN-like_spectrin-like_rpt"/>
</dbReference>
<feature type="region of interest" description="Disordered" evidence="7">
    <location>
        <begin position="687"/>
        <end position="745"/>
    </location>
</feature>
<proteinExistence type="inferred from homology"/>
<gene>
    <name evidence="11" type="primary">LOC116942726</name>
</gene>
<dbReference type="Gene3D" id="1.20.58.1060">
    <property type="match status" value="1"/>
</dbReference>
<evidence type="ECO:0000256" key="7">
    <source>
        <dbReference type="SAM" id="MobiDB-lite"/>
    </source>
</evidence>
<dbReference type="PANTHER" id="PTHR23169">
    <property type="entry name" value="ENVOPLAKIN"/>
    <property type="match status" value="1"/>
</dbReference>
<evidence type="ECO:0000313" key="11">
    <source>
        <dbReference type="RefSeq" id="XP_032810903.1"/>
    </source>
</evidence>
<evidence type="ECO:0000259" key="8">
    <source>
        <dbReference type="Pfam" id="PF17902"/>
    </source>
</evidence>
<evidence type="ECO:0000313" key="10">
    <source>
        <dbReference type="Proteomes" id="UP001318040"/>
    </source>
</evidence>
<dbReference type="InterPro" id="IPR041573">
    <property type="entry name" value="Desmoplakin_Spectrin-like"/>
</dbReference>
<dbReference type="Pfam" id="PF21020">
    <property type="entry name" value="Spectrin_4"/>
    <property type="match status" value="1"/>
</dbReference>
<feature type="compositionally biased region" description="Gly residues" evidence="7">
    <location>
        <begin position="687"/>
        <end position="698"/>
    </location>
</feature>
<evidence type="ECO:0000256" key="2">
    <source>
        <dbReference type="ARBA" id="ARBA00009109"/>
    </source>
</evidence>
<dbReference type="RefSeq" id="XP_032810903.1">
    <property type="nucleotide sequence ID" value="XM_032955012.1"/>
</dbReference>
<feature type="domain" description="Desmoplakin SH3" evidence="8">
    <location>
        <begin position="514"/>
        <end position="579"/>
    </location>
</feature>